<dbReference type="Proteomes" id="UP001600109">
    <property type="component" value="Unassembled WGS sequence"/>
</dbReference>
<sequence>MKISYNESDRAIEIRDGLKTHVLLIKVLLFLNLANSLLNLVDLSTSNFGFIKLIWIFLGMISVIVLYRFTFKKSTMEKIPLNQIKGLSERIFLGRKKYFLELQNGKSRDLLEIKTDAEFKELKKMFTKIGIKL</sequence>
<keyword evidence="1" id="KW-1133">Transmembrane helix</keyword>
<evidence type="ECO:0000313" key="3">
    <source>
        <dbReference type="Proteomes" id="UP001600109"/>
    </source>
</evidence>
<evidence type="ECO:0000313" key="2">
    <source>
        <dbReference type="EMBL" id="MFE3868297.1"/>
    </source>
</evidence>
<feature type="transmembrane region" description="Helical" evidence="1">
    <location>
        <begin position="50"/>
        <end position="69"/>
    </location>
</feature>
<name>A0ABW6HWB0_9FLAO</name>
<reference evidence="2 3" key="1">
    <citation type="submission" date="2024-06" db="EMBL/GenBank/DDBJ databases">
        <title>Flavobacterium spp. isolated from glacier.</title>
        <authorList>
            <person name="Han D."/>
        </authorList>
    </citation>
    <scope>NUCLEOTIDE SEQUENCE [LARGE SCALE GENOMIC DNA]</scope>
    <source>
        <strain evidence="2 3">LS2P90</strain>
    </source>
</reference>
<gene>
    <name evidence="2" type="ORF">ACFX5E_09455</name>
</gene>
<feature type="transmembrane region" description="Helical" evidence="1">
    <location>
        <begin position="21"/>
        <end position="38"/>
    </location>
</feature>
<keyword evidence="1" id="KW-0472">Membrane</keyword>
<evidence type="ECO:0000256" key="1">
    <source>
        <dbReference type="SAM" id="Phobius"/>
    </source>
</evidence>
<accession>A0ABW6HWB0</accession>
<comment type="caution">
    <text evidence="2">The sequence shown here is derived from an EMBL/GenBank/DDBJ whole genome shotgun (WGS) entry which is preliminary data.</text>
</comment>
<dbReference type="EMBL" id="JBHZPZ010000010">
    <property type="protein sequence ID" value="MFE3868297.1"/>
    <property type="molecule type" value="Genomic_DNA"/>
</dbReference>
<keyword evidence="1" id="KW-0812">Transmembrane</keyword>
<protein>
    <submittedName>
        <fullName evidence="2">Uncharacterized protein</fullName>
    </submittedName>
</protein>
<dbReference type="RefSeq" id="WP_379854963.1">
    <property type="nucleotide sequence ID" value="NZ_JBHZPZ010000010.1"/>
</dbReference>
<organism evidence="2 3">
    <name type="scientific">Flavobacterium xylosi</name>
    <dbReference type="NCBI Taxonomy" id="3230415"/>
    <lineage>
        <taxon>Bacteria</taxon>
        <taxon>Pseudomonadati</taxon>
        <taxon>Bacteroidota</taxon>
        <taxon>Flavobacteriia</taxon>
        <taxon>Flavobacteriales</taxon>
        <taxon>Flavobacteriaceae</taxon>
        <taxon>Flavobacterium</taxon>
    </lineage>
</organism>
<proteinExistence type="predicted"/>
<keyword evidence="3" id="KW-1185">Reference proteome</keyword>